<reference evidence="8" key="1">
    <citation type="journal article" date="2014" name="Proc. Natl. Acad. Sci. U.S.A.">
        <title>Extensive sampling of basidiomycete genomes demonstrates inadequacy of the white-rot/brown-rot paradigm for wood decay fungi.</title>
        <authorList>
            <person name="Riley R."/>
            <person name="Salamov A.A."/>
            <person name="Brown D.W."/>
            <person name="Nagy L.G."/>
            <person name="Floudas D."/>
            <person name="Held B.W."/>
            <person name="Levasseur A."/>
            <person name="Lombard V."/>
            <person name="Morin E."/>
            <person name="Otillar R."/>
            <person name="Lindquist E.A."/>
            <person name="Sun H."/>
            <person name="LaButti K.M."/>
            <person name="Schmutz J."/>
            <person name="Jabbour D."/>
            <person name="Luo H."/>
            <person name="Baker S.E."/>
            <person name="Pisabarro A.G."/>
            <person name="Walton J.D."/>
            <person name="Blanchette R.A."/>
            <person name="Henrissat B."/>
            <person name="Martin F."/>
            <person name="Cullen D."/>
            <person name="Hibbett D.S."/>
            <person name="Grigoriev I.V."/>
        </authorList>
    </citation>
    <scope>NUCLEOTIDE SEQUENCE [LARGE SCALE GENOMIC DNA]</scope>
    <source>
        <strain evidence="8">CBS 339.88</strain>
    </source>
</reference>
<dbReference type="AlphaFoldDB" id="A0A067TM85"/>
<keyword evidence="2 4" id="KW-0064">Aspartyl protease</keyword>
<dbReference type="HOGENOM" id="CLU_038846_0_0_1"/>
<organism evidence="7 8">
    <name type="scientific">Galerina marginata (strain CBS 339.88)</name>
    <dbReference type="NCBI Taxonomy" id="685588"/>
    <lineage>
        <taxon>Eukaryota</taxon>
        <taxon>Fungi</taxon>
        <taxon>Dikarya</taxon>
        <taxon>Basidiomycota</taxon>
        <taxon>Agaricomycotina</taxon>
        <taxon>Agaricomycetes</taxon>
        <taxon>Agaricomycetidae</taxon>
        <taxon>Agaricales</taxon>
        <taxon>Agaricineae</taxon>
        <taxon>Strophariaceae</taxon>
        <taxon>Galerina</taxon>
    </lineage>
</organism>
<dbReference type="Proteomes" id="UP000027222">
    <property type="component" value="Unassembled WGS sequence"/>
</dbReference>
<dbReference type="OrthoDB" id="660550at2759"/>
<evidence type="ECO:0000256" key="3">
    <source>
        <dbReference type="PIRSR" id="PIRSR601461-1"/>
    </source>
</evidence>
<dbReference type="Pfam" id="PF00026">
    <property type="entry name" value="Asp"/>
    <property type="match status" value="1"/>
</dbReference>
<evidence type="ECO:0000256" key="2">
    <source>
        <dbReference type="ARBA" id="ARBA00022750"/>
    </source>
</evidence>
<feature type="domain" description="Peptidase A1" evidence="6">
    <location>
        <begin position="87"/>
        <end position="404"/>
    </location>
</feature>
<dbReference type="PANTHER" id="PTHR47966">
    <property type="entry name" value="BETA-SITE APP-CLEAVING ENZYME, ISOFORM A-RELATED"/>
    <property type="match status" value="1"/>
</dbReference>
<evidence type="ECO:0000256" key="5">
    <source>
        <dbReference type="SAM" id="SignalP"/>
    </source>
</evidence>
<evidence type="ECO:0000313" key="8">
    <source>
        <dbReference type="Proteomes" id="UP000027222"/>
    </source>
</evidence>
<evidence type="ECO:0000256" key="4">
    <source>
        <dbReference type="RuleBase" id="RU000454"/>
    </source>
</evidence>
<gene>
    <name evidence="7" type="ORF">GALMADRAFT_708895</name>
</gene>
<feature type="active site" evidence="3">
    <location>
        <position position="286"/>
    </location>
</feature>
<dbReference type="EMBL" id="KL142368">
    <property type="protein sequence ID" value="KDR84345.1"/>
    <property type="molecule type" value="Genomic_DNA"/>
</dbReference>
<evidence type="ECO:0000259" key="6">
    <source>
        <dbReference type="PROSITE" id="PS51767"/>
    </source>
</evidence>
<dbReference type="CDD" id="cd05471">
    <property type="entry name" value="pepsin_like"/>
    <property type="match status" value="1"/>
</dbReference>
<dbReference type="InterPro" id="IPR021109">
    <property type="entry name" value="Peptidase_aspartic_dom_sf"/>
</dbReference>
<dbReference type="PROSITE" id="PS00141">
    <property type="entry name" value="ASP_PROTEASE"/>
    <property type="match status" value="1"/>
</dbReference>
<dbReference type="PROSITE" id="PS51767">
    <property type="entry name" value="PEPTIDASE_A1"/>
    <property type="match status" value="1"/>
</dbReference>
<keyword evidence="5" id="KW-0732">Signal</keyword>
<keyword evidence="4" id="KW-0645">Protease</keyword>
<dbReference type="PANTHER" id="PTHR47966:SF51">
    <property type="entry name" value="BETA-SITE APP-CLEAVING ENZYME, ISOFORM A-RELATED"/>
    <property type="match status" value="1"/>
</dbReference>
<proteinExistence type="inferred from homology"/>
<dbReference type="InterPro" id="IPR034164">
    <property type="entry name" value="Pepsin-like_dom"/>
</dbReference>
<accession>A0A067TM85</accession>
<dbReference type="GO" id="GO:0006508">
    <property type="term" value="P:proteolysis"/>
    <property type="evidence" value="ECO:0007669"/>
    <property type="project" value="UniProtKB-KW"/>
</dbReference>
<dbReference type="SUPFAM" id="SSF50630">
    <property type="entry name" value="Acid proteases"/>
    <property type="match status" value="1"/>
</dbReference>
<dbReference type="GO" id="GO:0004190">
    <property type="term" value="F:aspartic-type endopeptidase activity"/>
    <property type="evidence" value="ECO:0007669"/>
    <property type="project" value="UniProtKB-KW"/>
</dbReference>
<keyword evidence="4" id="KW-0378">Hydrolase</keyword>
<protein>
    <recommendedName>
        <fullName evidence="6">Peptidase A1 domain-containing protein</fullName>
    </recommendedName>
</protein>
<keyword evidence="8" id="KW-1185">Reference proteome</keyword>
<evidence type="ECO:0000256" key="1">
    <source>
        <dbReference type="ARBA" id="ARBA00007447"/>
    </source>
</evidence>
<dbReference type="PRINTS" id="PR00792">
    <property type="entry name" value="PEPSIN"/>
</dbReference>
<sequence>MLFLILTLILLPTLLDIVSAGRVQVQRLAASPVSLPMARRVNLTSVHNLVRHDRARAQRFRSMSSARADPSLLNAVNVPVDNQAITYVASVAIGDPPTTYSLVIDTGSSNTWAGAQKLYQFTKTTMLTLDEVIVVYGSGTFIGLAVLDKITLAPGLTIANQSLGAAQVANGFDGVDGILGIGPTDLTIGTLFPDKKLPVKTVVDNLYENGAIASRQVAIYFQPVVNNIMLNGEMTFGGINPLKNASEITWTQVTATSPASAYWGINQALRYGESTTILPNTAGIVDTGTTLVLLATDAFNTYKSATGAILDSTTGLLSITPDQYAKLQSLFFTVENTIFEMTPDAQLWPRVLNTLIGGSASAIYLIVGDLGIPSGSGLDFINGYGFLERFYSVFDTDNKRVGLATTSYTYSVVNYPV</sequence>
<dbReference type="InterPro" id="IPR001969">
    <property type="entry name" value="Aspartic_peptidase_AS"/>
</dbReference>
<name>A0A067TM85_GALM3</name>
<dbReference type="InterPro" id="IPR001461">
    <property type="entry name" value="Aspartic_peptidase_A1"/>
</dbReference>
<dbReference type="Gene3D" id="2.40.70.10">
    <property type="entry name" value="Acid Proteases"/>
    <property type="match status" value="2"/>
</dbReference>
<feature type="signal peptide" evidence="5">
    <location>
        <begin position="1"/>
        <end position="20"/>
    </location>
</feature>
<evidence type="ECO:0000313" key="7">
    <source>
        <dbReference type="EMBL" id="KDR84345.1"/>
    </source>
</evidence>
<feature type="active site" evidence="3">
    <location>
        <position position="105"/>
    </location>
</feature>
<feature type="chain" id="PRO_5001649160" description="Peptidase A1 domain-containing protein" evidence="5">
    <location>
        <begin position="21"/>
        <end position="417"/>
    </location>
</feature>
<comment type="similarity">
    <text evidence="1 4">Belongs to the peptidase A1 family.</text>
</comment>
<dbReference type="InterPro" id="IPR033121">
    <property type="entry name" value="PEPTIDASE_A1"/>
</dbReference>